<feature type="region of interest" description="Disordered" evidence="1">
    <location>
        <begin position="257"/>
        <end position="285"/>
    </location>
</feature>
<accession>A0A7X0U5Q4</accession>
<sequence>MAITAETLAIAERLRRQVGSIVDDVTRSLTAAWVGAWDQVVVEVIAAIGELLQLGDGKWPTRRQIFRSARTISALDLIGQTLDRLATATLAQTAVAAAQAARLGIEAQGDLVASQLPYGSTRALAAKYGVQQADTIDAIARRTAERINAKHWPLSDEATRRMKNELVRGVVVGDNPREAAARMVRNLEGEFNGGLGRALNLARTEILDSHRAAAEAGQEAHGDVLAGWVWHCELNSSRGRTCPACWALHGTVHPLSEPGPIDHQQGRCSRTPKTKSWADLGFDVPEPPDLIPNAREVFDLLPEDEQVAIMGRRRLDLLRSGEIEWEDLPQLRTTPDWRDSYGVRPVKDLERIAAERAHRAA</sequence>
<evidence type="ECO:0008006" key="4">
    <source>
        <dbReference type="Google" id="ProtNLM"/>
    </source>
</evidence>
<proteinExistence type="predicted"/>
<dbReference type="RefSeq" id="WP_185110638.1">
    <property type="nucleotide sequence ID" value="NZ_BAAAXY010000150.1"/>
</dbReference>
<keyword evidence="3" id="KW-1185">Reference proteome</keyword>
<evidence type="ECO:0000256" key="1">
    <source>
        <dbReference type="SAM" id="MobiDB-lite"/>
    </source>
</evidence>
<comment type="caution">
    <text evidence="2">The sequence shown here is derived from an EMBL/GenBank/DDBJ whole genome shotgun (WGS) entry which is preliminary data.</text>
</comment>
<organism evidence="2 3">
    <name type="scientific">Nonomuraea rubra</name>
    <dbReference type="NCBI Taxonomy" id="46180"/>
    <lineage>
        <taxon>Bacteria</taxon>
        <taxon>Bacillati</taxon>
        <taxon>Actinomycetota</taxon>
        <taxon>Actinomycetes</taxon>
        <taxon>Streptosporangiales</taxon>
        <taxon>Streptosporangiaceae</taxon>
        <taxon>Nonomuraea</taxon>
    </lineage>
</organism>
<gene>
    <name evidence="2" type="ORF">HD593_010951</name>
</gene>
<protein>
    <recommendedName>
        <fullName evidence="4">Phage head morphogenesis domain-containing protein</fullName>
    </recommendedName>
</protein>
<name>A0A7X0U5Q4_9ACTN</name>
<dbReference type="AlphaFoldDB" id="A0A7X0U5Q4"/>
<evidence type="ECO:0000313" key="2">
    <source>
        <dbReference type="EMBL" id="MBB6556156.1"/>
    </source>
</evidence>
<reference evidence="2 3" key="1">
    <citation type="submission" date="2020-08" db="EMBL/GenBank/DDBJ databases">
        <title>Sequencing the genomes of 1000 actinobacteria strains.</title>
        <authorList>
            <person name="Klenk H.-P."/>
        </authorList>
    </citation>
    <scope>NUCLEOTIDE SEQUENCE [LARGE SCALE GENOMIC DNA]</scope>
    <source>
        <strain evidence="2 3">DSM 43768</strain>
    </source>
</reference>
<evidence type="ECO:0000313" key="3">
    <source>
        <dbReference type="Proteomes" id="UP000565579"/>
    </source>
</evidence>
<dbReference type="EMBL" id="JACHMI010000001">
    <property type="protein sequence ID" value="MBB6556156.1"/>
    <property type="molecule type" value="Genomic_DNA"/>
</dbReference>
<dbReference type="Proteomes" id="UP000565579">
    <property type="component" value="Unassembled WGS sequence"/>
</dbReference>